<organism evidence="1 2">
    <name type="scientific">Cucurbita argyrosperma subsp. sororia</name>
    <dbReference type="NCBI Taxonomy" id="37648"/>
    <lineage>
        <taxon>Eukaryota</taxon>
        <taxon>Viridiplantae</taxon>
        <taxon>Streptophyta</taxon>
        <taxon>Embryophyta</taxon>
        <taxon>Tracheophyta</taxon>
        <taxon>Spermatophyta</taxon>
        <taxon>Magnoliopsida</taxon>
        <taxon>eudicotyledons</taxon>
        <taxon>Gunneridae</taxon>
        <taxon>Pentapetalae</taxon>
        <taxon>rosids</taxon>
        <taxon>fabids</taxon>
        <taxon>Cucurbitales</taxon>
        <taxon>Cucurbitaceae</taxon>
        <taxon>Cucurbiteae</taxon>
        <taxon>Cucurbita</taxon>
    </lineage>
</organism>
<dbReference type="AlphaFoldDB" id="A0AAV6N8T3"/>
<protein>
    <submittedName>
        <fullName evidence="1">Uncharacterized protein</fullName>
    </submittedName>
</protein>
<proteinExistence type="predicted"/>
<reference evidence="1 2" key="1">
    <citation type="journal article" date="2021" name="Hortic Res">
        <title>The domestication of Cucurbita argyrosperma as revealed by the genome of its wild relative.</title>
        <authorList>
            <person name="Barrera-Redondo J."/>
            <person name="Sanchez-de la Vega G."/>
            <person name="Aguirre-Liguori J.A."/>
            <person name="Castellanos-Morales G."/>
            <person name="Gutierrez-Guerrero Y.T."/>
            <person name="Aguirre-Dugua X."/>
            <person name="Aguirre-Planter E."/>
            <person name="Tenaillon M.I."/>
            <person name="Lira-Saade R."/>
            <person name="Eguiarte L.E."/>
        </authorList>
    </citation>
    <scope>NUCLEOTIDE SEQUENCE [LARGE SCALE GENOMIC DNA]</scope>
    <source>
        <strain evidence="1">JBR-2021</strain>
    </source>
</reference>
<evidence type="ECO:0000313" key="1">
    <source>
        <dbReference type="EMBL" id="KAG6593202.1"/>
    </source>
</evidence>
<dbReference type="EMBL" id="JAGKQH010000008">
    <property type="protein sequence ID" value="KAG6593202.1"/>
    <property type="molecule type" value="Genomic_DNA"/>
</dbReference>
<sequence>MDSACALTIGACSLVDRASVSKLDPYLHPWTMSVPYMLVHHSNVEHKYPCLAFMNSNARETGTSSTPHLRRHSDLQHPSSLDLWPLWLWEKHD</sequence>
<feature type="non-terminal residue" evidence="1">
    <location>
        <position position="1"/>
    </location>
</feature>
<comment type="caution">
    <text evidence="1">The sequence shown here is derived from an EMBL/GenBank/DDBJ whole genome shotgun (WGS) entry which is preliminary data.</text>
</comment>
<name>A0AAV6N8T3_9ROSI</name>
<gene>
    <name evidence="1" type="ORF">SDJN03_12678</name>
</gene>
<dbReference type="Proteomes" id="UP000685013">
    <property type="component" value="Chromosome 8"/>
</dbReference>
<accession>A0AAV6N8T3</accession>
<keyword evidence="2" id="KW-1185">Reference proteome</keyword>
<evidence type="ECO:0000313" key="2">
    <source>
        <dbReference type="Proteomes" id="UP000685013"/>
    </source>
</evidence>